<feature type="domain" description="Response regulatory" evidence="7">
    <location>
        <begin position="3"/>
        <end position="121"/>
    </location>
</feature>
<dbReference type="SMART" id="SM00448">
    <property type="entry name" value="REC"/>
    <property type="match status" value="1"/>
</dbReference>
<keyword evidence="1 5" id="KW-0597">Phosphoprotein</keyword>
<dbReference type="SUPFAM" id="SSF52172">
    <property type="entry name" value="CheY-like"/>
    <property type="match status" value="1"/>
</dbReference>
<name>A0ABN2CEZ2_9MICO</name>
<dbReference type="PANTHER" id="PTHR43214:SF24">
    <property type="entry name" value="TRANSCRIPTIONAL REGULATORY PROTEIN NARL-RELATED"/>
    <property type="match status" value="1"/>
</dbReference>
<dbReference type="Proteomes" id="UP001501791">
    <property type="component" value="Unassembled WGS sequence"/>
</dbReference>
<reference evidence="8 9" key="1">
    <citation type="journal article" date="2019" name="Int. J. Syst. Evol. Microbiol.">
        <title>The Global Catalogue of Microorganisms (GCM) 10K type strain sequencing project: providing services to taxonomists for standard genome sequencing and annotation.</title>
        <authorList>
            <consortium name="The Broad Institute Genomics Platform"/>
            <consortium name="The Broad Institute Genome Sequencing Center for Infectious Disease"/>
            <person name="Wu L."/>
            <person name="Ma J."/>
        </authorList>
    </citation>
    <scope>NUCLEOTIDE SEQUENCE [LARGE SCALE GENOMIC DNA]</scope>
    <source>
        <strain evidence="8 9">JCM 13319</strain>
    </source>
</reference>
<dbReference type="PROSITE" id="PS50043">
    <property type="entry name" value="HTH_LUXR_2"/>
    <property type="match status" value="1"/>
</dbReference>
<dbReference type="PANTHER" id="PTHR43214">
    <property type="entry name" value="TWO-COMPONENT RESPONSE REGULATOR"/>
    <property type="match status" value="1"/>
</dbReference>
<keyword evidence="3" id="KW-0238">DNA-binding</keyword>
<dbReference type="InterPro" id="IPR039420">
    <property type="entry name" value="WalR-like"/>
</dbReference>
<dbReference type="InterPro" id="IPR016032">
    <property type="entry name" value="Sig_transdc_resp-reg_C-effctor"/>
</dbReference>
<evidence type="ECO:0000256" key="1">
    <source>
        <dbReference type="ARBA" id="ARBA00022553"/>
    </source>
</evidence>
<dbReference type="SMART" id="SM00421">
    <property type="entry name" value="HTH_LUXR"/>
    <property type="match status" value="1"/>
</dbReference>
<evidence type="ECO:0000256" key="3">
    <source>
        <dbReference type="ARBA" id="ARBA00023125"/>
    </source>
</evidence>
<gene>
    <name evidence="8" type="ORF">GCM10009691_31790</name>
</gene>
<evidence type="ECO:0000313" key="8">
    <source>
        <dbReference type="EMBL" id="GAA1555106.1"/>
    </source>
</evidence>
<organism evidence="8 9">
    <name type="scientific">Brevibacterium picturae</name>
    <dbReference type="NCBI Taxonomy" id="260553"/>
    <lineage>
        <taxon>Bacteria</taxon>
        <taxon>Bacillati</taxon>
        <taxon>Actinomycetota</taxon>
        <taxon>Actinomycetes</taxon>
        <taxon>Micrococcales</taxon>
        <taxon>Brevibacteriaceae</taxon>
        <taxon>Brevibacterium</taxon>
    </lineage>
</organism>
<proteinExistence type="predicted"/>
<feature type="modified residue" description="4-aspartylphosphate" evidence="5">
    <location>
        <position position="54"/>
    </location>
</feature>
<dbReference type="Gene3D" id="3.40.50.2300">
    <property type="match status" value="1"/>
</dbReference>
<dbReference type="CDD" id="cd17535">
    <property type="entry name" value="REC_NarL-like"/>
    <property type="match status" value="1"/>
</dbReference>
<sequence length="218" mass="23972">MTRILLADDQDLVRAGLRALLGNDPEMTIVAEAATGDEAIARTREHHPDVVLMDIRMPGSNGIEATRRIRADPELSATRILILTTFDDDDDILEAIRLGAAGYLLKDTPADDLRTAVHTVARGDNALSPQVARRVMEHVADMPSQAVPDPRLVDLTERELDVLRRVARGENNAEIAGVLYISPATARTYVSRILLKLNARDRTELAVIAHRSGLYRAD</sequence>
<dbReference type="Pfam" id="PF00196">
    <property type="entry name" value="GerE"/>
    <property type="match status" value="1"/>
</dbReference>
<dbReference type="InterPro" id="IPR000792">
    <property type="entry name" value="Tscrpt_reg_LuxR_C"/>
</dbReference>
<evidence type="ECO:0000259" key="6">
    <source>
        <dbReference type="PROSITE" id="PS50043"/>
    </source>
</evidence>
<dbReference type="PRINTS" id="PR00038">
    <property type="entry name" value="HTHLUXR"/>
</dbReference>
<evidence type="ECO:0000313" key="9">
    <source>
        <dbReference type="Proteomes" id="UP001501791"/>
    </source>
</evidence>
<accession>A0ABN2CEZ2</accession>
<evidence type="ECO:0000256" key="2">
    <source>
        <dbReference type="ARBA" id="ARBA00023015"/>
    </source>
</evidence>
<evidence type="ECO:0000256" key="4">
    <source>
        <dbReference type="ARBA" id="ARBA00023163"/>
    </source>
</evidence>
<protein>
    <submittedName>
        <fullName evidence="8">Response regulator transcription factor</fullName>
    </submittedName>
</protein>
<dbReference type="RefSeq" id="WP_346036780.1">
    <property type="nucleotide sequence ID" value="NZ_BAAALY010000016.1"/>
</dbReference>
<keyword evidence="4" id="KW-0804">Transcription</keyword>
<dbReference type="SUPFAM" id="SSF46894">
    <property type="entry name" value="C-terminal effector domain of the bipartite response regulators"/>
    <property type="match status" value="1"/>
</dbReference>
<keyword evidence="2" id="KW-0805">Transcription regulation</keyword>
<dbReference type="InterPro" id="IPR011006">
    <property type="entry name" value="CheY-like_superfamily"/>
</dbReference>
<keyword evidence="9" id="KW-1185">Reference proteome</keyword>
<dbReference type="CDD" id="cd06170">
    <property type="entry name" value="LuxR_C_like"/>
    <property type="match status" value="1"/>
</dbReference>
<dbReference type="EMBL" id="BAAALY010000016">
    <property type="protein sequence ID" value="GAA1555106.1"/>
    <property type="molecule type" value="Genomic_DNA"/>
</dbReference>
<dbReference type="Pfam" id="PF00072">
    <property type="entry name" value="Response_reg"/>
    <property type="match status" value="1"/>
</dbReference>
<evidence type="ECO:0000259" key="7">
    <source>
        <dbReference type="PROSITE" id="PS50110"/>
    </source>
</evidence>
<dbReference type="InterPro" id="IPR058245">
    <property type="entry name" value="NreC/VraR/RcsB-like_REC"/>
</dbReference>
<dbReference type="PROSITE" id="PS50110">
    <property type="entry name" value="RESPONSE_REGULATORY"/>
    <property type="match status" value="1"/>
</dbReference>
<dbReference type="InterPro" id="IPR001789">
    <property type="entry name" value="Sig_transdc_resp-reg_receiver"/>
</dbReference>
<comment type="caution">
    <text evidence="8">The sequence shown here is derived from an EMBL/GenBank/DDBJ whole genome shotgun (WGS) entry which is preliminary data.</text>
</comment>
<feature type="domain" description="HTH luxR-type" evidence="6">
    <location>
        <begin position="148"/>
        <end position="213"/>
    </location>
</feature>
<evidence type="ECO:0000256" key="5">
    <source>
        <dbReference type="PROSITE-ProRule" id="PRU00169"/>
    </source>
</evidence>